<dbReference type="EMBL" id="FQVH01000010">
    <property type="protein sequence ID" value="SHF04118.1"/>
    <property type="molecule type" value="Genomic_DNA"/>
</dbReference>
<evidence type="ECO:0000313" key="5">
    <source>
        <dbReference type="EMBL" id="SHF04118.1"/>
    </source>
</evidence>
<dbReference type="NCBIfam" id="NF001602">
    <property type="entry name" value="PRK00395.1"/>
    <property type="match status" value="1"/>
</dbReference>
<accession>A0A1M4YEQ0</accession>
<evidence type="ECO:0000259" key="4">
    <source>
        <dbReference type="PROSITE" id="PS52002"/>
    </source>
</evidence>
<name>A0A1M4YEQ0_9THEO</name>
<dbReference type="OrthoDB" id="9799751at2"/>
<dbReference type="PANTHER" id="PTHR34772">
    <property type="entry name" value="RNA-BINDING PROTEIN HFQ"/>
    <property type="match status" value="1"/>
</dbReference>
<dbReference type="HAMAP" id="MF_00436">
    <property type="entry name" value="Hfq"/>
    <property type="match status" value="1"/>
</dbReference>
<dbReference type="GO" id="GO:0045974">
    <property type="term" value="P:regulation of translation, ncRNA-mediated"/>
    <property type="evidence" value="ECO:0007669"/>
    <property type="project" value="TreeGrafter"/>
</dbReference>
<dbReference type="PROSITE" id="PS52002">
    <property type="entry name" value="SM"/>
    <property type="match status" value="1"/>
</dbReference>
<dbReference type="GO" id="GO:0043487">
    <property type="term" value="P:regulation of RNA stability"/>
    <property type="evidence" value="ECO:0007669"/>
    <property type="project" value="TreeGrafter"/>
</dbReference>
<dbReference type="Proteomes" id="UP000184088">
    <property type="component" value="Unassembled WGS sequence"/>
</dbReference>
<dbReference type="RefSeq" id="WP_073342769.1">
    <property type="nucleotide sequence ID" value="NZ_FQVH01000010.1"/>
</dbReference>
<organism evidence="5 6">
    <name type="scientific">Caldanaerobius fijiensis DSM 17918</name>
    <dbReference type="NCBI Taxonomy" id="1121256"/>
    <lineage>
        <taxon>Bacteria</taxon>
        <taxon>Bacillati</taxon>
        <taxon>Bacillota</taxon>
        <taxon>Clostridia</taxon>
        <taxon>Thermoanaerobacterales</taxon>
        <taxon>Thermoanaerobacteraceae</taxon>
        <taxon>Caldanaerobius</taxon>
    </lineage>
</organism>
<dbReference type="PANTHER" id="PTHR34772:SF1">
    <property type="entry name" value="RNA-BINDING PROTEIN HFQ"/>
    <property type="match status" value="1"/>
</dbReference>
<dbReference type="InterPro" id="IPR010920">
    <property type="entry name" value="LSM_dom_sf"/>
</dbReference>
<sequence>MNNTKQAINLQDVFLNQIRKEHIPVTIYLVSGYQLRGTVKGFDNFTIVLENESKQQQLVYKHAISTISPAKSVVFNNNEKTEKSE</sequence>
<dbReference type="SUPFAM" id="SSF50182">
    <property type="entry name" value="Sm-like ribonucleoproteins"/>
    <property type="match status" value="1"/>
</dbReference>
<dbReference type="AlphaFoldDB" id="A0A1M4YEQ0"/>
<keyword evidence="6" id="KW-1185">Reference proteome</keyword>
<keyword evidence="1 3" id="KW-0694">RNA-binding</keyword>
<dbReference type="GO" id="GO:0006355">
    <property type="term" value="P:regulation of DNA-templated transcription"/>
    <property type="evidence" value="ECO:0007669"/>
    <property type="project" value="InterPro"/>
</dbReference>
<dbReference type="InterPro" id="IPR005001">
    <property type="entry name" value="Hfq"/>
</dbReference>
<dbReference type="Gene3D" id="2.30.30.100">
    <property type="match status" value="1"/>
</dbReference>
<feature type="domain" description="Sm" evidence="4">
    <location>
        <begin position="12"/>
        <end position="73"/>
    </location>
</feature>
<keyword evidence="2 3" id="KW-0346">Stress response</keyword>
<dbReference type="GO" id="GO:0003723">
    <property type="term" value="F:RNA binding"/>
    <property type="evidence" value="ECO:0007669"/>
    <property type="project" value="UniProtKB-UniRule"/>
</dbReference>
<dbReference type="NCBIfam" id="TIGR02383">
    <property type="entry name" value="Hfq"/>
    <property type="match status" value="1"/>
</dbReference>
<dbReference type="STRING" id="1121256.SAMN02746089_01211"/>
<protein>
    <recommendedName>
        <fullName evidence="3">RNA-binding protein Hfq</fullName>
    </recommendedName>
</protein>
<dbReference type="InterPro" id="IPR047575">
    <property type="entry name" value="Sm"/>
</dbReference>
<gene>
    <name evidence="3" type="primary">hfq</name>
    <name evidence="5" type="ORF">SAMN02746089_01211</name>
</gene>
<evidence type="ECO:0000256" key="3">
    <source>
        <dbReference type="HAMAP-Rule" id="MF_00436"/>
    </source>
</evidence>
<evidence type="ECO:0000313" key="6">
    <source>
        <dbReference type="Proteomes" id="UP000184088"/>
    </source>
</evidence>
<proteinExistence type="inferred from homology"/>
<evidence type="ECO:0000256" key="1">
    <source>
        <dbReference type="ARBA" id="ARBA00022884"/>
    </source>
</evidence>
<evidence type="ECO:0000256" key="2">
    <source>
        <dbReference type="ARBA" id="ARBA00023016"/>
    </source>
</evidence>
<dbReference type="GO" id="GO:0005829">
    <property type="term" value="C:cytosol"/>
    <property type="evidence" value="ECO:0007669"/>
    <property type="project" value="TreeGrafter"/>
</dbReference>
<dbReference type="Pfam" id="PF17209">
    <property type="entry name" value="Hfq"/>
    <property type="match status" value="1"/>
</dbReference>
<dbReference type="CDD" id="cd01716">
    <property type="entry name" value="Hfq"/>
    <property type="match status" value="1"/>
</dbReference>
<comment type="similarity">
    <text evidence="3">Belongs to the Hfq family.</text>
</comment>
<comment type="function">
    <text evidence="3">RNA chaperone that binds small regulatory RNA (sRNAs) and mRNAs to facilitate mRNA translational regulation in response to envelope stress, environmental stress and changes in metabolite concentrations. Also binds with high specificity to tRNAs.</text>
</comment>
<reference evidence="5 6" key="1">
    <citation type="submission" date="2016-11" db="EMBL/GenBank/DDBJ databases">
        <authorList>
            <person name="Jaros S."/>
            <person name="Januszkiewicz K."/>
            <person name="Wedrychowicz H."/>
        </authorList>
    </citation>
    <scope>NUCLEOTIDE SEQUENCE [LARGE SCALE GENOMIC DNA]</scope>
    <source>
        <strain evidence="5 6">DSM 17918</strain>
    </source>
</reference>
<comment type="subunit">
    <text evidence="3">Homohexamer.</text>
</comment>